<dbReference type="Gene3D" id="1.10.1740.10">
    <property type="match status" value="1"/>
</dbReference>
<accession>A0A1G1YJJ0</accession>
<proteinExistence type="predicted"/>
<dbReference type="GO" id="GO:0006352">
    <property type="term" value="P:DNA-templated transcription initiation"/>
    <property type="evidence" value="ECO:0007669"/>
    <property type="project" value="InterPro"/>
</dbReference>
<dbReference type="AlphaFoldDB" id="A0A1G1YJJ0"/>
<evidence type="ECO:0000259" key="1">
    <source>
        <dbReference type="Pfam" id="PF04542"/>
    </source>
</evidence>
<feature type="domain" description="RNA polymerase sigma-70 region 2" evidence="1">
    <location>
        <begin position="7"/>
        <end position="73"/>
    </location>
</feature>
<dbReference type="GO" id="GO:0003700">
    <property type="term" value="F:DNA-binding transcription factor activity"/>
    <property type="evidence" value="ECO:0007669"/>
    <property type="project" value="InterPro"/>
</dbReference>
<dbReference type="SUPFAM" id="SSF88946">
    <property type="entry name" value="Sigma2 domain of RNA polymerase sigma factors"/>
    <property type="match status" value="1"/>
</dbReference>
<dbReference type="InterPro" id="IPR013325">
    <property type="entry name" value="RNA_pol_sigma_r2"/>
</dbReference>
<evidence type="ECO:0000313" key="2">
    <source>
        <dbReference type="EMBL" id="OGY51986.1"/>
    </source>
</evidence>
<reference evidence="2 3" key="1">
    <citation type="journal article" date="2016" name="Nat. Commun.">
        <title>Thousands of microbial genomes shed light on interconnected biogeochemical processes in an aquifer system.</title>
        <authorList>
            <person name="Anantharaman K."/>
            <person name="Brown C.T."/>
            <person name="Hug L.A."/>
            <person name="Sharon I."/>
            <person name="Castelle C.J."/>
            <person name="Probst A.J."/>
            <person name="Thomas B.C."/>
            <person name="Singh A."/>
            <person name="Wilkins M.J."/>
            <person name="Karaoz U."/>
            <person name="Brodie E.L."/>
            <person name="Williams K.H."/>
            <person name="Hubbard S.S."/>
            <person name="Banfield J.F."/>
        </authorList>
    </citation>
    <scope>NUCLEOTIDE SEQUENCE [LARGE SCALE GENOMIC DNA]</scope>
</reference>
<evidence type="ECO:0000313" key="3">
    <source>
        <dbReference type="Proteomes" id="UP000177376"/>
    </source>
</evidence>
<protein>
    <recommendedName>
        <fullName evidence="1">RNA polymerase sigma-70 region 2 domain-containing protein</fullName>
    </recommendedName>
</protein>
<comment type="caution">
    <text evidence="2">The sequence shown here is derived from an EMBL/GenBank/DDBJ whole genome shotgun (WGS) entry which is preliminary data.</text>
</comment>
<dbReference type="Proteomes" id="UP000177376">
    <property type="component" value="Unassembled WGS sequence"/>
</dbReference>
<dbReference type="EMBL" id="MHIM01000027">
    <property type="protein sequence ID" value="OGY51986.1"/>
    <property type="molecule type" value="Genomic_DNA"/>
</dbReference>
<name>A0A1G1YJJ0_9BACT</name>
<dbReference type="Pfam" id="PF04542">
    <property type="entry name" value="Sigma70_r2"/>
    <property type="match status" value="1"/>
</dbReference>
<gene>
    <name evidence="2" type="ORF">A3A02_03435</name>
</gene>
<organism evidence="2 3">
    <name type="scientific">Candidatus Buchananbacteria bacterium RIFCSPLOWO2_01_FULL_39_33</name>
    <dbReference type="NCBI Taxonomy" id="1797543"/>
    <lineage>
        <taxon>Bacteria</taxon>
        <taxon>Candidatus Buchananiibacteriota</taxon>
    </lineage>
</organism>
<dbReference type="InterPro" id="IPR007627">
    <property type="entry name" value="RNA_pol_sigma70_r2"/>
</dbReference>
<sequence>MRLYNHKYQDDILGKAKTSRIPNMEWQDVAQELDITLWQKLSKFQGRNNASERTFAVKVMRNKILDLVKFANRQKRFIDSYHLSLDELMERELVGNY</sequence>